<reference evidence="2 3" key="1">
    <citation type="submission" date="2016-10" db="EMBL/GenBank/DDBJ databases">
        <authorList>
            <person name="de Groot N.N."/>
        </authorList>
    </citation>
    <scope>NUCLEOTIDE SEQUENCE [LARGE SCALE GENOMIC DNA]</scope>
    <source>
        <strain evidence="2 3">CGMCC 1.6502</strain>
    </source>
</reference>
<dbReference type="CDD" id="cd03801">
    <property type="entry name" value="GT4_PimA-like"/>
    <property type="match status" value="1"/>
</dbReference>
<organism evidence="2 3">
    <name type="scientific">Sediminibacillus albus</name>
    <dbReference type="NCBI Taxonomy" id="407036"/>
    <lineage>
        <taxon>Bacteria</taxon>
        <taxon>Bacillati</taxon>
        <taxon>Bacillota</taxon>
        <taxon>Bacilli</taxon>
        <taxon>Bacillales</taxon>
        <taxon>Bacillaceae</taxon>
        <taxon>Sediminibacillus</taxon>
    </lineage>
</organism>
<evidence type="ECO:0000313" key="2">
    <source>
        <dbReference type="EMBL" id="SDJ77282.1"/>
    </source>
</evidence>
<dbReference type="GO" id="GO:0016757">
    <property type="term" value="F:glycosyltransferase activity"/>
    <property type="evidence" value="ECO:0007669"/>
    <property type="project" value="InterPro"/>
</dbReference>
<dbReference type="SUPFAM" id="SSF53756">
    <property type="entry name" value="UDP-Glycosyltransferase/glycogen phosphorylase"/>
    <property type="match status" value="1"/>
</dbReference>
<dbReference type="AlphaFoldDB" id="A0A1G8WG88"/>
<dbReference type="Pfam" id="PF00534">
    <property type="entry name" value="Glycos_transf_1"/>
    <property type="match status" value="1"/>
</dbReference>
<evidence type="ECO:0000259" key="1">
    <source>
        <dbReference type="Pfam" id="PF00534"/>
    </source>
</evidence>
<proteinExistence type="predicted"/>
<dbReference type="PANTHER" id="PTHR46660:SF2">
    <property type="entry name" value="GLYCOSYLTRANSFERASE 1 DOMAIN-CONTAINING PROTEIN 1"/>
    <property type="match status" value="1"/>
</dbReference>
<dbReference type="RefSeq" id="WP_175559223.1">
    <property type="nucleotide sequence ID" value="NZ_FNFL01000001.1"/>
</dbReference>
<dbReference type="STRING" id="407036.SAMN05216243_0785"/>
<protein>
    <submittedName>
        <fullName evidence="2">Glycosyltransferase involved in cell wall bisynthesis</fullName>
    </submittedName>
</protein>
<dbReference type="EMBL" id="FNFL01000001">
    <property type="protein sequence ID" value="SDJ77282.1"/>
    <property type="molecule type" value="Genomic_DNA"/>
</dbReference>
<dbReference type="PANTHER" id="PTHR46660">
    <property type="match status" value="1"/>
</dbReference>
<feature type="domain" description="Glycosyl transferase family 1" evidence="1">
    <location>
        <begin position="154"/>
        <end position="307"/>
    </location>
</feature>
<dbReference type="Gene3D" id="3.40.50.2000">
    <property type="entry name" value="Glycogen Phosphorylase B"/>
    <property type="match status" value="2"/>
</dbReference>
<dbReference type="InterPro" id="IPR001296">
    <property type="entry name" value="Glyco_trans_1"/>
</dbReference>
<evidence type="ECO:0000313" key="3">
    <source>
        <dbReference type="Proteomes" id="UP000198694"/>
    </source>
</evidence>
<name>A0A1G8WG88_9BACI</name>
<sequence length="331" mass="37110">MKVILATPNFHQPRGNTVTVKRIADGLNKLGVNTEIVSITDDNKQTVIPKVDIVHGFHAYRFYQFMKQLKSKPETYIVTITGTDLNHYLWDTSTRPDVIASLTGAEAIHVFNDEAKETLLREVPNVKHKTYMIPQGTDDFREDGQTFDKDAGSCLFVLPAGIRKVKNVPSAIHMLRKLHEKSPHIKLWIIGPVLESDEGKIVKDLVAQNSDWVTYLGQLNHADMGAVYRKADVLLNTSHSEGQSSAILEAMAFGIPVLVAGNQGNRSIVAHRETGFIYENENQFLDYAEEIMNNNNLRQSIGQAAAQYIAEFHSSQHEAEALLKIYQQSIE</sequence>
<keyword evidence="2" id="KW-0808">Transferase</keyword>
<keyword evidence="3" id="KW-1185">Reference proteome</keyword>
<dbReference type="InterPro" id="IPR052622">
    <property type="entry name" value="Glycosyltransferase_G1"/>
</dbReference>
<dbReference type="Proteomes" id="UP000198694">
    <property type="component" value="Unassembled WGS sequence"/>
</dbReference>
<accession>A0A1G8WG88</accession>
<gene>
    <name evidence="2" type="ORF">SAMN05216243_0785</name>
</gene>